<evidence type="ECO:0000313" key="2">
    <source>
        <dbReference type="EnsemblMetazoa" id="PPA31931.1"/>
    </source>
</evidence>
<reference evidence="2" key="2">
    <citation type="submission" date="2022-06" db="UniProtKB">
        <authorList>
            <consortium name="EnsemblMetazoa"/>
        </authorList>
    </citation>
    <scope>IDENTIFICATION</scope>
    <source>
        <strain evidence="2">PS312</strain>
    </source>
</reference>
<accession>A0A2A6CIQ4</accession>
<feature type="compositionally biased region" description="Low complexity" evidence="1">
    <location>
        <begin position="331"/>
        <end position="394"/>
    </location>
</feature>
<feature type="region of interest" description="Disordered" evidence="1">
    <location>
        <begin position="106"/>
        <end position="125"/>
    </location>
</feature>
<evidence type="ECO:0000256" key="1">
    <source>
        <dbReference type="SAM" id="MobiDB-lite"/>
    </source>
</evidence>
<dbReference type="AlphaFoldDB" id="A0A2A6CIQ4"/>
<feature type="region of interest" description="Disordered" evidence="1">
    <location>
        <begin position="483"/>
        <end position="542"/>
    </location>
</feature>
<feature type="region of interest" description="Disordered" evidence="1">
    <location>
        <begin position="315"/>
        <end position="409"/>
    </location>
</feature>
<feature type="compositionally biased region" description="Pro residues" evidence="1">
    <location>
        <begin position="266"/>
        <end position="278"/>
    </location>
</feature>
<dbReference type="EnsemblMetazoa" id="PPA31931.1">
    <property type="protein sequence ID" value="PPA31931.1"/>
    <property type="gene ID" value="WBGene00204795"/>
</dbReference>
<gene>
    <name evidence="2" type="primary">WBGene00204795</name>
</gene>
<reference evidence="3" key="1">
    <citation type="journal article" date="2008" name="Nat. Genet.">
        <title>The Pristionchus pacificus genome provides a unique perspective on nematode lifestyle and parasitism.</title>
        <authorList>
            <person name="Dieterich C."/>
            <person name="Clifton S.W."/>
            <person name="Schuster L.N."/>
            <person name="Chinwalla A."/>
            <person name="Delehaunty K."/>
            <person name="Dinkelacker I."/>
            <person name="Fulton L."/>
            <person name="Fulton R."/>
            <person name="Godfrey J."/>
            <person name="Minx P."/>
            <person name="Mitreva M."/>
            <person name="Roeseler W."/>
            <person name="Tian H."/>
            <person name="Witte H."/>
            <person name="Yang S.P."/>
            <person name="Wilson R.K."/>
            <person name="Sommer R.J."/>
        </authorList>
    </citation>
    <scope>NUCLEOTIDE SEQUENCE [LARGE SCALE GENOMIC DNA]</scope>
    <source>
        <strain evidence="3">PS312</strain>
    </source>
</reference>
<feature type="region of interest" description="Disordered" evidence="1">
    <location>
        <begin position="261"/>
        <end position="303"/>
    </location>
</feature>
<feature type="region of interest" description="Disordered" evidence="1">
    <location>
        <begin position="143"/>
        <end position="164"/>
    </location>
</feature>
<organism evidence="2 3">
    <name type="scientific">Pristionchus pacificus</name>
    <name type="common">Parasitic nematode worm</name>
    <dbReference type="NCBI Taxonomy" id="54126"/>
    <lineage>
        <taxon>Eukaryota</taxon>
        <taxon>Metazoa</taxon>
        <taxon>Ecdysozoa</taxon>
        <taxon>Nematoda</taxon>
        <taxon>Chromadorea</taxon>
        <taxon>Rhabditida</taxon>
        <taxon>Rhabditina</taxon>
        <taxon>Diplogasteromorpha</taxon>
        <taxon>Diplogasteroidea</taxon>
        <taxon>Neodiplogasteridae</taxon>
        <taxon>Pristionchus</taxon>
    </lineage>
</organism>
<feature type="compositionally biased region" description="Low complexity" evidence="1">
    <location>
        <begin position="106"/>
        <end position="121"/>
    </location>
</feature>
<sequence>MITAEFYLQKNSRELSGCDRKEKSLQGSTRRVETEENVTSDLVPRTDFVRIIRASGERHERQISKRLEAFGDGERHMITVDRNGNVLQFRRPSPFFSLQSSPFRQPPFFQRGITRSRSSHGFSRRRPTISPLVTIRPRTTTVTHDGSMDTVLQPSENTLQPPTVTREGTVTNEFKRIPVRTPNSPTGRVQSLRIIHGGSMEREESRERVPIAHPMRERPLRISSSFEVLPRRENNRFRIGGPPFGEVTTPVPSTRVFIQTPRPFRLRPPPIRQRPQPPRRVEALSNDEEEFTPSGRSPVSPSVVAPFRSFRSRLPSTRFTLPPRSPIRTGPSPLHTSPLPSTTFSSTEPSTTHSTTPSTTSVTESRRTTQLTTPSSTTIEVTTEGTTFGTTATTSRPSPTHSKPSLPRTDKITVTEEFTSIGKTTTVPKSSTVHKTTTVPKSTTVTPAVTRVTPPTTTAKTRRTGTTRGFATVSPSISVKALPPSIPDDLSFNGIRGPLPPSPISSHSPHSTTGLPPSGRGVSSFPSSLSFDGPPGEIPPSDNVVHMLNDAHDFLEMARRLNITRKARIARRRKRMAEYGRPKW</sequence>
<feature type="region of interest" description="Disordered" evidence="1">
    <location>
        <begin position="18"/>
        <end position="38"/>
    </location>
</feature>
<protein>
    <submittedName>
        <fullName evidence="2">Uncharacterized protein</fullName>
    </submittedName>
</protein>
<dbReference type="OrthoDB" id="5877987at2759"/>
<dbReference type="Proteomes" id="UP000005239">
    <property type="component" value="Unassembled WGS sequence"/>
</dbReference>
<name>A0A2A6CIQ4_PRIPA</name>
<keyword evidence="3" id="KW-1185">Reference proteome</keyword>
<evidence type="ECO:0000313" key="3">
    <source>
        <dbReference type="Proteomes" id="UP000005239"/>
    </source>
</evidence>
<feature type="compositionally biased region" description="Basic and acidic residues" evidence="1">
    <location>
        <begin position="18"/>
        <end position="34"/>
    </location>
</feature>
<proteinExistence type="predicted"/>
<accession>A0A8R1YQJ0</accession>